<accession>W6YKE3</accession>
<name>W6YKE3_COCC2</name>
<dbReference type="AlphaFoldDB" id="W6YKE3"/>
<protein>
    <submittedName>
        <fullName evidence="2">Uncharacterized protein</fullName>
    </submittedName>
</protein>
<organism evidence="2 3">
    <name type="scientific">Cochliobolus carbonum (strain 26-R-13)</name>
    <name type="common">Maize leaf spot fungus</name>
    <name type="synonym">Bipolaris zeicola</name>
    <dbReference type="NCBI Taxonomy" id="930089"/>
    <lineage>
        <taxon>Eukaryota</taxon>
        <taxon>Fungi</taxon>
        <taxon>Dikarya</taxon>
        <taxon>Ascomycota</taxon>
        <taxon>Pezizomycotina</taxon>
        <taxon>Dothideomycetes</taxon>
        <taxon>Pleosporomycetidae</taxon>
        <taxon>Pleosporales</taxon>
        <taxon>Pleosporineae</taxon>
        <taxon>Pleosporaceae</taxon>
        <taxon>Bipolaris</taxon>
    </lineage>
</organism>
<dbReference type="RefSeq" id="XP_007709555.1">
    <property type="nucleotide sequence ID" value="XM_007711365.1"/>
</dbReference>
<dbReference type="HOGENOM" id="CLU_2460663_0_0_1"/>
<sequence>TARTPRQQRRAHVGTQKSHPLRRQPCRSLPAHVIIRGKRAPCYVPSKSEGLPSSLGRLGPPTNRHARLVTCLAGWPRLCGSTCAWDTYL</sequence>
<keyword evidence="3" id="KW-1185">Reference proteome</keyword>
<evidence type="ECO:0000313" key="3">
    <source>
        <dbReference type="Proteomes" id="UP000053841"/>
    </source>
</evidence>
<feature type="compositionally biased region" description="Basic residues" evidence="1">
    <location>
        <begin position="1"/>
        <end position="12"/>
    </location>
</feature>
<dbReference type="Proteomes" id="UP000053841">
    <property type="component" value="Unassembled WGS sequence"/>
</dbReference>
<evidence type="ECO:0000256" key="1">
    <source>
        <dbReference type="SAM" id="MobiDB-lite"/>
    </source>
</evidence>
<evidence type="ECO:0000313" key="2">
    <source>
        <dbReference type="EMBL" id="EUC36124.1"/>
    </source>
</evidence>
<reference evidence="2 3" key="1">
    <citation type="journal article" date="2013" name="PLoS Genet.">
        <title>Comparative genome structure, secondary metabolite, and effector coding capacity across Cochliobolus pathogens.</title>
        <authorList>
            <person name="Condon B.J."/>
            <person name="Leng Y."/>
            <person name="Wu D."/>
            <person name="Bushley K.E."/>
            <person name="Ohm R.A."/>
            <person name="Otillar R."/>
            <person name="Martin J."/>
            <person name="Schackwitz W."/>
            <person name="Grimwood J."/>
            <person name="MohdZainudin N."/>
            <person name="Xue C."/>
            <person name="Wang R."/>
            <person name="Manning V.A."/>
            <person name="Dhillon B."/>
            <person name="Tu Z.J."/>
            <person name="Steffenson B.J."/>
            <person name="Salamov A."/>
            <person name="Sun H."/>
            <person name="Lowry S."/>
            <person name="LaButti K."/>
            <person name="Han J."/>
            <person name="Copeland A."/>
            <person name="Lindquist E."/>
            <person name="Barry K."/>
            <person name="Schmutz J."/>
            <person name="Baker S.E."/>
            <person name="Ciuffetti L.M."/>
            <person name="Grigoriev I.V."/>
            <person name="Zhong S."/>
            <person name="Turgeon B.G."/>
        </authorList>
    </citation>
    <scope>NUCLEOTIDE SEQUENCE [LARGE SCALE GENOMIC DNA]</scope>
    <source>
        <strain evidence="2 3">26-R-13</strain>
    </source>
</reference>
<gene>
    <name evidence="2" type="ORF">COCCADRAFT_89007</name>
</gene>
<dbReference type="GeneID" id="19152690"/>
<proteinExistence type="predicted"/>
<dbReference type="EMBL" id="KI964565">
    <property type="protein sequence ID" value="EUC36124.1"/>
    <property type="molecule type" value="Genomic_DNA"/>
</dbReference>
<feature type="non-terminal residue" evidence="2">
    <location>
        <position position="1"/>
    </location>
</feature>
<dbReference type="KEGG" id="bze:COCCADRAFT_89007"/>
<feature type="region of interest" description="Disordered" evidence="1">
    <location>
        <begin position="1"/>
        <end position="26"/>
    </location>
</feature>